<feature type="transmembrane region" description="Helical" evidence="1">
    <location>
        <begin position="450"/>
        <end position="472"/>
    </location>
</feature>
<evidence type="ECO:0000313" key="2">
    <source>
        <dbReference type="EMBL" id="AFZ19438.1"/>
    </source>
</evidence>
<feature type="transmembrane region" description="Helical" evidence="1">
    <location>
        <begin position="289"/>
        <end position="309"/>
    </location>
</feature>
<feature type="transmembrane region" description="Helical" evidence="1">
    <location>
        <begin position="28"/>
        <end position="47"/>
    </location>
</feature>
<protein>
    <submittedName>
        <fullName evidence="2">Uncharacterized protein</fullName>
    </submittedName>
</protein>
<dbReference type="PATRIC" id="fig|1173027.3.peg.4091"/>
<feature type="transmembrane region" description="Helical" evidence="1">
    <location>
        <begin position="97"/>
        <end position="118"/>
    </location>
</feature>
<organism evidence="2 3">
    <name type="scientific">Allocoleopsis franciscana PCC 7113</name>
    <dbReference type="NCBI Taxonomy" id="1173027"/>
    <lineage>
        <taxon>Bacteria</taxon>
        <taxon>Bacillati</taxon>
        <taxon>Cyanobacteriota</taxon>
        <taxon>Cyanophyceae</taxon>
        <taxon>Coleofasciculales</taxon>
        <taxon>Coleofasciculaceae</taxon>
        <taxon>Allocoleopsis</taxon>
        <taxon>Allocoleopsis franciscana</taxon>
    </lineage>
</organism>
<sequence length="572" mass="63203">MALPRIDQIGEWNPQLFREIKGRLVPRNILIATAVSLVSQLLLLMNFSSQLPVPNESATAISNRYCTGTAPPYSPPICLADGFKGFVINWSLWWKDVFFGLSIMGIFALLVVGTYMLIADLAKEERRGTLNFLRLTPQSSPSILMGKMLGVPMLLYFVGFLALPLHLIAGLSGGISLSLILGYYGVLGTSCLFFYTLALLLGLVGKGLGGFQAWLGSGVVLMFLFAMTTMLMSSGSYATHSPFDWLFLFNPEVVLPYLMGSYSLDASTTENYRSSLQQLTYFSMPVGSSIGSIGGLMVLNFGLWTYWIWQAVKRCFHNPSATLLGKQQSYWLTACFEAVILGFAVNPEVTEWTSYNRGAFSNFQVLLVFNLLLFLGLIAALSPQRQGMQDWMRYRHQQRSVHKRGVLLDLVWGERSPALVAVALNLAIASSILLPWILFWPNSELKIPALWGLLVSSSLTILYAAVAQFMLLMKTPKRAVWAATSVGGLIVVPPIIFTFLSMTPMDNPGVWLFSAFPWASLETTTGITVFLAVIGQSLAFTLLSLQFTRQLQKIGESDLKALLSGRSSVEFR</sequence>
<feature type="transmembrane region" description="Helical" evidence="1">
    <location>
        <begin position="213"/>
        <end position="238"/>
    </location>
</feature>
<keyword evidence="1" id="KW-0812">Transmembrane</keyword>
<gene>
    <name evidence="2" type="ORF">Mic7113_3718</name>
</gene>
<dbReference type="OrthoDB" id="458286at2"/>
<evidence type="ECO:0000313" key="3">
    <source>
        <dbReference type="Proteomes" id="UP000010471"/>
    </source>
</evidence>
<keyword evidence="1" id="KW-0472">Membrane</keyword>
<dbReference type="Proteomes" id="UP000010471">
    <property type="component" value="Chromosome"/>
</dbReference>
<feature type="transmembrane region" description="Helical" evidence="1">
    <location>
        <begin position="365"/>
        <end position="383"/>
    </location>
</feature>
<feature type="transmembrane region" description="Helical" evidence="1">
    <location>
        <begin position="329"/>
        <end position="345"/>
    </location>
</feature>
<feature type="transmembrane region" description="Helical" evidence="1">
    <location>
        <begin position="479"/>
        <end position="503"/>
    </location>
</feature>
<keyword evidence="1" id="KW-1133">Transmembrane helix</keyword>
<reference evidence="2 3" key="1">
    <citation type="submission" date="2012-06" db="EMBL/GenBank/DDBJ databases">
        <title>Finished chromosome of genome of Microcoleus sp. PCC 7113.</title>
        <authorList>
            <consortium name="US DOE Joint Genome Institute"/>
            <person name="Gugger M."/>
            <person name="Coursin T."/>
            <person name="Rippka R."/>
            <person name="Tandeau De Marsac N."/>
            <person name="Huntemann M."/>
            <person name="Wei C.-L."/>
            <person name="Han J."/>
            <person name="Detter J.C."/>
            <person name="Han C."/>
            <person name="Tapia R."/>
            <person name="Chen A."/>
            <person name="Kyrpides N."/>
            <person name="Mavromatis K."/>
            <person name="Markowitz V."/>
            <person name="Szeto E."/>
            <person name="Ivanova N."/>
            <person name="Pagani I."/>
            <person name="Pati A."/>
            <person name="Goodwin L."/>
            <person name="Nordberg H.P."/>
            <person name="Cantor M.N."/>
            <person name="Hua S.X."/>
            <person name="Woyke T."/>
            <person name="Kerfeld C.A."/>
        </authorList>
    </citation>
    <scope>NUCLEOTIDE SEQUENCE [LARGE SCALE GENOMIC DNA]</scope>
    <source>
        <strain evidence="2 3">PCC 7113</strain>
    </source>
</reference>
<name>K9WGV7_9CYAN</name>
<accession>K9WGV7</accession>
<feature type="transmembrane region" description="Helical" evidence="1">
    <location>
        <begin position="418"/>
        <end position="438"/>
    </location>
</feature>
<feature type="transmembrane region" description="Helical" evidence="1">
    <location>
        <begin position="181"/>
        <end position="201"/>
    </location>
</feature>
<dbReference type="AlphaFoldDB" id="K9WGV7"/>
<dbReference type="eggNOG" id="COG1668">
    <property type="taxonomic scope" value="Bacteria"/>
</dbReference>
<dbReference type="STRING" id="1173027.Mic7113_3718"/>
<evidence type="ECO:0000256" key="1">
    <source>
        <dbReference type="SAM" id="Phobius"/>
    </source>
</evidence>
<dbReference type="RefSeq" id="WP_015183579.1">
    <property type="nucleotide sequence ID" value="NC_019738.1"/>
</dbReference>
<feature type="transmembrane region" description="Helical" evidence="1">
    <location>
        <begin position="523"/>
        <end position="545"/>
    </location>
</feature>
<proteinExistence type="predicted"/>
<keyword evidence="3" id="KW-1185">Reference proteome</keyword>
<dbReference type="EMBL" id="CP003630">
    <property type="protein sequence ID" value="AFZ19438.1"/>
    <property type="molecule type" value="Genomic_DNA"/>
</dbReference>
<dbReference type="KEGG" id="mic:Mic7113_3718"/>
<dbReference type="HOGENOM" id="CLU_031448_0_0_3"/>
<feature type="transmembrane region" description="Helical" evidence="1">
    <location>
        <begin position="154"/>
        <end position="175"/>
    </location>
</feature>